<evidence type="ECO:0000313" key="3">
    <source>
        <dbReference type="Proteomes" id="UP000030377"/>
    </source>
</evidence>
<dbReference type="SUPFAM" id="SSF51905">
    <property type="entry name" value="FAD/NAD(P)-binding domain"/>
    <property type="match status" value="1"/>
</dbReference>
<organism evidence="2 3">
    <name type="scientific">Bradyrhizobium japonicum</name>
    <dbReference type="NCBI Taxonomy" id="375"/>
    <lineage>
        <taxon>Bacteria</taxon>
        <taxon>Pseudomonadati</taxon>
        <taxon>Pseudomonadota</taxon>
        <taxon>Alphaproteobacteria</taxon>
        <taxon>Hyphomicrobiales</taxon>
        <taxon>Nitrobacteraceae</taxon>
        <taxon>Bradyrhizobium</taxon>
    </lineage>
</organism>
<evidence type="ECO:0000313" key="2">
    <source>
        <dbReference type="EMBL" id="KGT73457.1"/>
    </source>
</evidence>
<gene>
    <name evidence="2" type="ORF">MA20_44475</name>
</gene>
<dbReference type="InterPro" id="IPR000014">
    <property type="entry name" value="PAS"/>
</dbReference>
<reference evidence="2 3" key="1">
    <citation type="submission" date="2014-09" db="EMBL/GenBank/DDBJ databases">
        <title>Draft genome of Bradyrhizobium japonicum Is-34.</title>
        <authorList>
            <person name="Tsurumaru H."/>
            <person name="Yamakawa T."/>
            <person name="Hashimoto S."/>
            <person name="Okizaki K."/>
            <person name="Kanesaki Y."/>
            <person name="Yoshikawa H."/>
            <person name="Yajima S."/>
        </authorList>
    </citation>
    <scope>NUCLEOTIDE SEQUENCE [LARGE SCALE GENOMIC DNA]</scope>
    <source>
        <strain evidence="2 3">Is-34</strain>
    </source>
</reference>
<dbReference type="Gene3D" id="3.30.450.20">
    <property type="entry name" value="PAS domain"/>
    <property type="match status" value="2"/>
</dbReference>
<dbReference type="Proteomes" id="UP000030377">
    <property type="component" value="Unassembled WGS sequence"/>
</dbReference>
<dbReference type="GO" id="GO:0016491">
    <property type="term" value="F:oxidoreductase activity"/>
    <property type="evidence" value="ECO:0007669"/>
    <property type="project" value="InterPro"/>
</dbReference>
<feature type="domain" description="FAD/NAD(P)-binding" evidence="1">
    <location>
        <begin position="5"/>
        <end position="60"/>
    </location>
</feature>
<dbReference type="EMBL" id="JRPN01000046">
    <property type="protein sequence ID" value="KGT73457.1"/>
    <property type="molecule type" value="Genomic_DNA"/>
</dbReference>
<protein>
    <recommendedName>
        <fullName evidence="1">FAD/NAD(P)-binding domain-containing protein</fullName>
    </recommendedName>
</protein>
<name>A0A0A3XGC7_BRAJP</name>
<accession>A0A0A3XGC7</accession>
<dbReference type="InterPro" id="IPR036188">
    <property type="entry name" value="FAD/NAD-bd_sf"/>
</dbReference>
<proteinExistence type="predicted"/>
<dbReference type="Pfam" id="PF07992">
    <property type="entry name" value="Pyr_redox_2"/>
    <property type="match status" value="1"/>
</dbReference>
<dbReference type="STRING" id="375.BKD09_RS42945"/>
<dbReference type="AlphaFoldDB" id="A0A0A3XGC7"/>
<comment type="caution">
    <text evidence="2">The sequence shown here is derived from an EMBL/GenBank/DDBJ whole genome shotgun (WGS) entry which is preliminary data.</text>
</comment>
<dbReference type="Pfam" id="PF12860">
    <property type="entry name" value="PAS_7"/>
    <property type="match status" value="2"/>
</dbReference>
<evidence type="ECO:0000259" key="1">
    <source>
        <dbReference type="Pfam" id="PF07992"/>
    </source>
</evidence>
<dbReference type="InterPro" id="IPR023753">
    <property type="entry name" value="FAD/NAD-binding_dom"/>
</dbReference>
<dbReference type="CDD" id="cd00130">
    <property type="entry name" value="PAS"/>
    <property type="match status" value="1"/>
</dbReference>
<sequence>MPSLGIDYRQGSEVISIDRAASIVTLSNGSAIAYHRLLLATGARPRKLSIPIAEGANAATLRTSVVSCSRAAAADCHDSGIDTLGPQATLLQTDANGQIALINSRASEFIGCSSQLIHSDLLRADQVPSDESTAAEITQREVFDDVEGLASEAQLPDGRWLRVSRSPTQEGGVILVYSDITSLKHQKAELHATNLRLDAALTHMSQGLCLYDSEARLQVVNRRFCEIFDLSPELVVPGTTFEEVLGLSVAAGNHGCQTVPDLLAEPENCLLHNESGNYLQSRQMRHLPLPQVRQMMIGPASFMI</sequence>
<dbReference type="SUPFAM" id="SSF55785">
    <property type="entry name" value="PYP-like sensor domain (PAS domain)"/>
    <property type="match status" value="2"/>
</dbReference>
<dbReference type="Gene3D" id="3.50.50.60">
    <property type="entry name" value="FAD/NAD(P)-binding domain"/>
    <property type="match status" value="2"/>
</dbReference>
<dbReference type="InterPro" id="IPR035965">
    <property type="entry name" value="PAS-like_dom_sf"/>
</dbReference>